<dbReference type="InterPro" id="IPR020598">
    <property type="entry name" value="rRNA_Ade_methylase_Trfase_N"/>
</dbReference>
<protein>
    <submittedName>
        <fullName evidence="7">Class I SAM-dependent methyltransferase</fullName>
        <ecNumber evidence="7">2.1.1.-</ecNumber>
    </submittedName>
</protein>
<dbReference type="RefSeq" id="WP_345717638.1">
    <property type="nucleotide sequence ID" value="NZ_BAABFP010000007.1"/>
</dbReference>
<keyword evidence="3 7" id="KW-0808">Transferase</keyword>
<reference evidence="8" key="1">
    <citation type="journal article" date="2019" name="Int. J. Syst. Evol. Microbiol.">
        <title>The Global Catalogue of Microorganisms (GCM) 10K type strain sequencing project: providing services to taxonomists for standard genome sequencing and annotation.</title>
        <authorList>
            <consortium name="The Broad Institute Genomics Platform"/>
            <consortium name="The Broad Institute Genome Sequencing Center for Infectious Disease"/>
            <person name="Wu L."/>
            <person name="Ma J."/>
        </authorList>
    </citation>
    <scope>NUCLEOTIDE SEQUENCE [LARGE SCALE GENOMIC DNA]</scope>
    <source>
        <strain evidence="8">KACC 14249</strain>
    </source>
</reference>
<dbReference type="Gene3D" id="3.40.50.150">
    <property type="entry name" value="Vaccinia Virus protein VP39"/>
    <property type="match status" value="1"/>
</dbReference>
<keyword evidence="8" id="KW-1185">Reference proteome</keyword>
<comment type="caution">
    <text evidence="7">The sequence shown here is derived from an EMBL/GenBank/DDBJ whole genome shotgun (WGS) entry which is preliminary data.</text>
</comment>
<dbReference type="Proteomes" id="UP001596189">
    <property type="component" value="Unassembled WGS sequence"/>
</dbReference>
<evidence type="ECO:0000256" key="4">
    <source>
        <dbReference type="ARBA" id="ARBA00022691"/>
    </source>
</evidence>
<dbReference type="SMART" id="SM00650">
    <property type="entry name" value="rADc"/>
    <property type="match status" value="1"/>
</dbReference>
<evidence type="ECO:0000256" key="5">
    <source>
        <dbReference type="SAM" id="MobiDB-lite"/>
    </source>
</evidence>
<name>A0ABW1JI92_9ACTN</name>
<evidence type="ECO:0000259" key="6">
    <source>
        <dbReference type="SMART" id="SM00650"/>
    </source>
</evidence>
<evidence type="ECO:0000256" key="3">
    <source>
        <dbReference type="ARBA" id="ARBA00022679"/>
    </source>
</evidence>
<organism evidence="7 8">
    <name type="scientific">Angustibacter luteus</name>
    <dbReference type="NCBI Taxonomy" id="658456"/>
    <lineage>
        <taxon>Bacteria</taxon>
        <taxon>Bacillati</taxon>
        <taxon>Actinomycetota</taxon>
        <taxon>Actinomycetes</taxon>
        <taxon>Kineosporiales</taxon>
        <taxon>Kineosporiaceae</taxon>
    </lineage>
</organism>
<accession>A0ABW1JI92</accession>
<evidence type="ECO:0000313" key="7">
    <source>
        <dbReference type="EMBL" id="MFC6009111.1"/>
    </source>
</evidence>
<sequence>MSDDLRTTFDAVATQYADVRPGYPDELFDALVAATGIGPDSALLEIGPGTGQATVPLAARGFAITAVELGGAMARLAREHLAPYPRVHVVQGAVESTDLPLQAFDVVYAATSLHWVPEAVRWRRPHDLLRAGGHLAVIYSEHVAHESGDAFFAASQDIYRRSTERPHPRRHAHGASPDDEPRLPSVGELQPEPADPDLFEPVDFLVYPVVVRYSAQRFAALVDTFSTTRALPPTERAERLDALRVLIDRDFGGSVDKHFAMTLTIARAR</sequence>
<dbReference type="InterPro" id="IPR051052">
    <property type="entry name" value="Diverse_substrate_MTase"/>
</dbReference>
<evidence type="ECO:0000313" key="8">
    <source>
        <dbReference type="Proteomes" id="UP001596189"/>
    </source>
</evidence>
<dbReference type="Pfam" id="PF08241">
    <property type="entry name" value="Methyltransf_11"/>
    <property type="match status" value="1"/>
</dbReference>
<gene>
    <name evidence="7" type="ORF">ACFQDO_18405</name>
</gene>
<keyword evidence="2 7" id="KW-0489">Methyltransferase</keyword>
<dbReference type="EC" id="2.1.1.-" evidence="7"/>
<dbReference type="CDD" id="cd02440">
    <property type="entry name" value="AdoMet_MTases"/>
    <property type="match status" value="1"/>
</dbReference>
<dbReference type="InterPro" id="IPR029063">
    <property type="entry name" value="SAM-dependent_MTases_sf"/>
</dbReference>
<dbReference type="PANTHER" id="PTHR44942">
    <property type="entry name" value="METHYLTRANSF_11 DOMAIN-CONTAINING PROTEIN"/>
    <property type="match status" value="1"/>
</dbReference>
<dbReference type="EMBL" id="JBHSRD010000008">
    <property type="protein sequence ID" value="MFC6009111.1"/>
    <property type="molecule type" value="Genomic_DNA"/>
</dbReference>
<dbReference type="InterPro" id="IPR013216">
    <property type="entry name" value="Methyltransf_11"/>
</dbReference>
<evidence type="ECO:0000256" key="2">
    <source>
        <dbReference type="ARBA" id="ARBA00022603"/>
    </source>
</evidence>
<dbReference type="GO" id="GO:0008168">
    <property type="term" value="F:methyltransferase activity"/>
    <property type="evidence" value="ECO:0007669"/>
    <property type="project" value="UniProtKB-KW"/>
</dbReference>
<proteinExistence type="inferred from homology"/>
<dbReference type="GO" id="GO:0032259">
    <property type="term" value="P:methylation"/>
    <property type="evidence" value="ECO:0007669"/>
    <property type="project" value="UniProtKB-KW"/>
</dbReference>
<feature type="domain" description="Ribosomal RNA adenine methylase transferase N-terminal" evidence="6">
    <location>
        <begin position="27"/>
        <end position="162"/>
    </location>
</feature>
<dbReference type="SUPFAM" id="SSF53335">
    <property type="entry name" value="S-adenosyl-L-methionine-dependent methyltransferases"/>
    <property type="match status" value="1"/>
</dbReference>
<evidence type="ECO:0000256" key="1">
    <source>
        <dbReference type="ARBA" id="ARBA00008361"/>
    </source>
</evidence>
<keyword evidence="4" id="KW-0949">S-adenosyl-L-methionine</keyword>
<dbReference type="PANTHER" id="PTHR44942:SF4">
    <property type="entry name" value="METHYLTRANSFERASE TYPE 11 DOMAIN-CONTAINING PROTEIN"/>
    <property type="match status" value="1"/>
</dbReference>
<feature type="region of interest" description="Disordered" evidence="5">
    <location>
        <begin position="162"/>
        <end position="192"/>
    </location>
</feature>
<comment type="similarity">
    <text evidence="1">Belongs to the methyltransferase superfamily.</text>
</comment>